<dbReference type="Gene3D" id="3.30.70.270">
    <property type="match status" value="1"/>
</dbReference>
<dbReference type="InterPro" id="IPR035919">
    <property type="entry name" value="EAL_sf"/>
</dbReference>
<dbReference type="SMART" id="SM00267">
    <property type="entry name" value="GGDEF"/>
    <property type="match status" value="1"/>
</dbReference>
<accession>A0A090IZR6</accession>
<gene>
    <name evidence="3" type="ORF">BT1A1_1218</name>
</gene>
<dbReference type="Proteomes" id="UP000040576">
    <property type="component" value="Unassembled WGS sequence"/>
</dbReference>
<dbReference type="CDD" id="cd01948">
    <property type="entry name" value="EAL"/>
    <property type="match status" value="1"/>
</dbReference>
<dbReference type="CDD" id="cd01949">
    <property type="entry name" value="GGDEF"/>
    <property type="match status" value="1"/>
</dbReference>
<dbReference type="FunFam" id="3.20.20.450:FF:000001">
    <property type="entry name" value="Cyclic di-GMP phosphodiesterase yahA"/>
    <property type="match status" value="1"/>
</dbReference>
<dbReference type="InterPro" id="IPR043128">
    <property type="entry name" value="Rev_trsase/Diguanyl_cyclase"/>
</dbReference>
<dbReference type="AlphaFoldDB" id="A0A090IZR6"/>
<dbReference type="GO" id="GO:0071111">
    <property type="term" value="F:cyclic-guanylate-specific phosphodiesterase activity"/>
    <property type="evidence" value="ECO:0007669"/>
    <property type="project" value="InterPro"/>
</dbReference>
<evidence type="ECO:0000259" key="1">
    <source>
        <dbReference type="PROSITE" id="PS50883"/>
    </source>
</evidence>
<reference evidence="3 4" key="1">
    <citation type="submission" date="2014-07" db="EMBL/GenBank/DDBJ databases">
        <authorList>
            <person name="Wibberg Daniel"/>
        </authorList>
    </citation>
    <scope>NUCLEOTIDE SEQUENCE [LARGE SCALE GENOMIC DNA]</scope>
</reference>
<dbReference type="PROSITE" id="PS50883">
    <property type="entry name" value="EAL"/>
    <property type="match status" value="1"/>
</dbReference>
<dbReference type="InterPro" id="IPR050706">
    <property type="entry name" value="Cyclic-di-GMP_PDE-like"/>
</dbReference>
<dbReference type="RefSeq" id="WP_051989033.1">
    <property type="nucleotide sequence ID" value="NZ_CCRF01000039.1"/>
</dbReference>
<feature type="domain" description="GGDEF" evidence="2">
    <location>
        <begin position="461"/>
        <end position="594"/>
    </location>
</feature>
<keyword evidence="4" id="KW-1185">Reference proteome</keyword>
<proteinExistence type="predicted"/>
<dbReference type="Gene3D" id="3.20.20.450">
    <property type="entry name" value="EAL domain"/>
    <property type="match status" value="1"/>
</dbReference>
<dbReference type="EMBL" id="CCRF01000039">
    <property type="protein sequence ID" value="CEE01050.1"/>
    <property type="molecule type" value="Genomic_DNA"/>
</dbReference>
<dbReference type="PANTHER" id="PTHR33121:SF71">
    <property type="entry name" value="OXYGEN SENSOR PROTEIN DOSP"/>
    <property type="match status" value="1"/>
</dbReference>
<evidence type="ECO:0000313" key="4">
    <source>
        <dbReference type="Proteomes" id="UP000040576"/>
    </source>
</evidence>
<protein>
    <recommendedName>
        <fullName evidence="5">Diguanylate cyclase</fullName>
    </recommendedName>
</protein>
<feature type="domain" description="EAL" evidence="1">
    <location>
        <begin position="603"/>
        <end position="857"/>
    </location>
</feature>
<dbReference type="NCBIfam" id="TIGR00254">
    <property type="entry name" value="GGDEF"/>
    <property type="match status" value="1"/>
</dbReference>
<dbReference type="PROSITE" id="PS50887">
    <property type="entry name" value="GGDEF"/>
    <property type="match status" value="1"/>
</dbReference>
<dbReference type="SUPFAM" id="SSF55073">
    <property type="entry name" value="Nucleotide cyclase"/>
    <property type="match status" value="1"/>
</dbReference>
<dbReference type="Pfam" id="PF08495">
    <property type="entry name" value="FIST"/>
    <property type="match status" value="1"/>
</dbReference>
<evidence type="ECO:0008006" key="5">
    <source>
        <dbReference type="Google" id="ProtNLM"/>
    </source>
</evidence>
<dbReference type="PANTHER" id="PTHR33121">
    <property type="entry name" value="CYCLIC DI-GMP PHOSPHODIESTERASE PDEF"/>
    <property type="match status" value="1"/>
</dbReference>
<dbReference type="InterPro" id="IPR001633">
    <property type="entry name" value="EAL_dom"/>
</dbReference>
<dbReference type="InterPro" id="IPR000160">
    <property type="entry name" value="GGDEF_dom"/>
</dbReference>
<dbReference type="Pfam" id="PF00990">
    <property type="entry name" value="GGDEF"/>
    <property type="match status" value="1"/>
</dbReference>
<evidence type="ECO:0000259" key="2">
    <source>
        <dbReference type="PROSITE" id="PS50887"/>
    </source>
</evidence>
<dbReference type="InterPro" id="IPR013702">
    <property type="entry name" value="FIST_domain_N"/>
</dbReference>
<dbReference type="InterPro" id="IPR029787">
    <property type="entry name" value="Nucleotide_cyclase"/>
</dbReference>
<name>A0A090IZR6_9BACI</name>
<sequence>MVETYNYEFIDKEQLKNFIEKHRLRLYTNILAQIFVGNGTWKEIQEIQFIMKELLPDVQLIGCTSSAAILDGKIVEGRTVINFTLFEHTKVETGLIQITDHDKKVETDNLDLKTIIAYTTHPSIQTRDFFNDIPAEKEVIVAGGSATNTSDKEVLVFTSDSVTSNGIVFVKLYNPNLFIDTYHNIEYSKVGECIKITEAENDRILSINNEKPIRFFEQSFGFNLKDFHQAGCELPFIFLKNGEDKFCFIKDILPDGAMRASLELRSGDELFLVYFDLARMIESSLLQLNRLANDSVETVFTFINMGRKTLFESFTSQELHHLQALGEVSGLITLSEGMSGSVKDVTTNFSVSAIALSETDKLLDASKKDVEIAISEISSERETETPPAAKRKEFYYHFTSEMSKQLYFANTMKLVTKQLACLSCSLEKANRMLFYDKDTDLPNRLKITETVDNLISDSVNKKFAVLFIDIDRFKLINDSFGHYVGDMVIGIIANRLKSLLTDDIFIGRFAGDKFTVILRKELDAKQIMILANKILLSISEPLEYEGQEFAISASIGVSYYPDDGNDTETILRNTDTAMNRAKKYGGNQIIFFASEMNVQIKYKFELENYLRRAIEKKELFLLYQPVVDLQTGQINGSEALIRWNHPNLGLISPMEFIPIAEETGLIHEIGKWVLMEGCRQNQEWFDKGYDELFISINVSARQFLHPTFVEHLHESLQYSGMDPKKLHLELTETGMIDNVEKSIAIMQEIQNLGVRISIDDFGTGYSSLSYLKNLPIDTLKIDRSFINNFTSETVDYSIVKAIITMGNGLSVKVVAEGVETYEQLIELKKMNCDYAQGYYIEKPVYPDRFIEIMNNKKFQIS</sequence>
<dbReference type="Pfam" id="PF00563">
    <property type="entry name" value="EAL"/>
    <property type="match status" value="1"/>
</dbReference>
<evidence type="ECO:0000313" key="3">
    <source>
        <dbReference type="EMBL" id="CEE01050.1"/>
    </source>
</evidence>
<organism evidence="3 4">
    <name type="scientific">Caldibacillus thermoamylovorans</name>
    <dbReference type="NCBI Taxonomy" id="35841"/>
    <lineage>
        <taxon>Bacteria</taxon>
        <taxon>Bacillati</taxon>
        <taxon>Bacillota</taxon>
        <taxon>Bacilli</taxon>
        <taxon>Bacillales</taxon>
        <taxon>Bacillaceae</taxon>
        <taxon>Caldibacillus</taxon>
    </lineage>
</organism>
<dbReference type="SUPFAM" id="SSF141868">
    <property type="entry name" value="EAL domain-like"/>
    <property type="match status" value="1"/>
</dbReference>
<dbReference type="SMART" id="SM00052">
    <property type="entry name" value="EAL"/>
    <property type="match status" value="1"/>
</dbReference>
<dbReference type="SMART" id="SM00897">
    <property type="entry name" value="FIST"/>
    <property type="match status" value="1"/>
</dbReference>